<dbReference type="OrthoDB" id="1452960at2"/>
<dbReference type="PROSITE" id="PS51257">
    <property type="entry name" value="PROKAR_LIPOPROTEIN"/>
    <property type="match status" value="1"/>
</dbReference>
<dbReference type="RefSeq" id="WP_107011328.1">
    <property type="nucleotide sequence ID" value="NZ_CP028136.1"/>
</dbReference>
<dbReference type="EMBL" id="CP028136">
    <property type="protein sequence ID" value="AVR44550.1"/>
    <property type="molecule type" value="Genomic_DNA"/>
</dbReference>
<evidence type="ECO:0000313" key="4">
    <source>
        <dbReference type="Proteomes" id="UP000241507"/>
    </source>
</evidence>
<dbReference type="AlphaFoldDB" id="A0A2R3Z2P5"/>
<name>A0A2R3Z2P5_9FLAO</name>
<protein>
    <submittedName>
        <fullName evidence="3">Uncharacterized protein</fullName>
    </submittedName>
</protein>
<evidence type="ECO:0000313" key="3">
    <source>
        <dbReference type="EMBL" id="AVR44550.1"/>
    </source>
</evidence>
<evidence type="ECO:0000256" key="1">
    <source>
        <dbReference type="SAM" id="MobiDB-lite"/>
    </source>
</evidence>
<dbReference type="KEGG" id="grs:C7S20_04320"/>
<feature type="chain" id="PRO_5015308747" evidence="2">
    <location>
        <begin position="21"/>
        <end position="177"/>
    </location>
</feature>
<feature type="signal peptide" evidence="2">
    <location>
        <begin position="1"/>
        <end position="20"/>
    </location>
</feature>
<sequence length="177" mass="20698">MKTKFFMLAILLLSLTSCNAQDKKEKKETEEQAKTAQNAPKGSWKVNREFDENGNLISYDSTYVYSYNTINGDTISDAQMNRMMQNFRQYFQSSGMNDQSALFESFFNDSIPENDFLNRGFFSHHMNSKDFMDQVRKMDSIHQEFMKHNYPQFFYNGHQPIIPRVEEPKGKSTQGST</sequence>
<accession>A0A2R3Z2P5</accession>
<gene>
    <name evidence="3" type="ORF">C7S20_04320</name>
</gene>
<proteinExistence type="predicted"/>
<feature type="compositionally biased region" description="Basic and acidic residues" evidence="1">
    <location>
        <begin position="24"/>
        <end position="33"/>
    </location>
</feature>
<dbReference type="Proteomes" id="UP000241507">
    <property type="component" value="Chromosome"/>
</dbReference>
<organism evidence="3 4">
    <name type="scientific">Christiangramia fulva</name>
    <dbReference type="NCBI Taxonomy" id="2126553"/>
    <lineage>
        <taxon>Bacteria</taxon>
        <taxon>Pseudomonadati</taxon>
        <taxon>Bacteroidota</taxon>
        <taxon>Flavobacteriia</taxon>
        <taxon>Flavobacteriales</taxon>
        <taxon>Flavobacteriaceae</taxon>
        <taxon>Christiangramia</taxon>
    </lineage>
</organism>
<keyword evidence="2" id="KW-0732">Signal</keyword>
<evidence type="ECO:0000256" key="2">
    <source>
        <dbReference type="SAM" id="SignalP"/>
    </source>
</evidence>
<keyword evidence="4" id="KW-1185">Reference proteome</keyword>
<reference evidence="4" key="1">
    <citation type="submission" date="2018-03" db="EMBL/GenBank/DDBJ databases">
        <title>Gramella fulva sp. nov., isolated from a dry surface of tidal flat.</title>
        <authorList>
            <person name="Hwang S.H."/>
            <person name="Hwang W.M."/>
            <person name="Kang K."/>
            <person name="Ahn T.-Y."/>
        </authorList>
    </citation>
    <scope>NUCLEOTIDE SEQUENCE [LARGE SCALE GENOMIC DNA]</scope>
    <source>
        <strain evidence="4">SH35</strain>
    </source>
</reference>
<feature type="region of interest" description="Disordered" evidence="1">
    <location>
        <begin position="24"/>
        <end position="43"/>
    </location>
</feature>